<protein>
    <submittedName>
        <fullName evidence="5">Polyphosphate kinase 2 family protein</fullName>
    </submittedName>
</protein>
<dbReference type="InterPro" id="IPR016898">
    <property type="entry name" value="Polyphosphate_phosphotransfera"/>
</dbReference>
<keyword evidence="2" id="KW-0808">Transferase</keyword>
<sequence length="294" mass="34456">MLKQIEKMFVKPGSKIKLDKHPTDYKKKPVNKEEEKTLLEEGVNNIVKIQEMLYSHNKYSVLIVIQAMDAAGKDSLVKHVLSGLNPTGVKVTPFGTPTKTELEHDYLWRHNKALPGRGEIGIFVRSHYENVLVTRVHPEYIIGENIPGYDKIDKVNKALYKTRFRQINDWERYLSENGTKIIKIFLHSGKDEQKKQLMERIEDPAKHWKFNYADIEERQLWDKYMEAYEDLLTNTSTEFAPWYIVPADDRWFARISASRIIQHEMDKLHLHYPLPDAKLDEQLAKAKAILLNEK</sequence>
<dbReference type="Proteomes" id="UP001210231">
    <property type="component" value="Unassembled WGS sequence"/>
</dbReference>
<gene>
    <name evidence="5" type="ORF">O3P16_07495</name>
</gene>
<feature type="domain" description="Polyphosphate kinase-2-related" evidence="4">
    <location>
        <begin position="31"/>
        <end position="267"/>
    </location>
</feature>
<evidence type="ECO:0000313" key="5">
    <source>
        <dbReference type="EMBL" id="MDA3614647.1"/>
    </source>
</evidence>
<comment type="caution">
    <text evidence="5">The sequence shown here is derived from an EMBL/GenBank/DDBJ whole genome shotgun (WGS) entry which is preliminary data.</text>
</comment>
<dbReference type="NCBIfam" id="TIGR03709">
    <property type="entry name" value="PPK2_rel_1"/>
    <property type="match status" value="1"/>
</dbReference>
<dbReference type="GO" id="GO:0016301">
    <property type="term" value="F:kinase activity"/>
    <property type="evidence" value="ECO:0007669"/>
    <property type="project" value="UniProtKB-KW"/>
</dbReference>
<dbReference type="EMBL" id="JAQGEF010000007">
    <property type="protein sequence ID" value="MDA3614647.1"/>
    <property type="molecule type" value="Genomic_DNA"/>
</dbReference>
<dbReference type="Pfam" id="PF03976">
    <property type="entry name" value="PPK2"/>
    <property type="match status" value="1"/>
</dbReference>
<proteinExistence type="inferred from homology"/>
<accession>A0ABT4UII4</accession>
<reference evidence="5 6" key="1">
    <citation type="submission" date="2022-12" db="EMBL/GenBank/DDBJ databases">
        <title>Chitinophagaceae gen. sp. nov., a new member of the family Chitinophagaceae, isolated from soil in a chemical factory.</title>
        <authorList>
            <person name="Ke Z."/>
        </authorList>
    </citation>
    <scope>NUCLEOTIDE SEQUENCE [LARGE SCALE GENOMIC DNA]</scope>
    <source>
        <strain evidence="5 6">LY-5</strain>
    </source>
</reference>
<dbReference type="Gene3D" id="3.40.50.300">
    <property type="entry name" value="P-loop containing nucleotide triphosphate hydrolases"/>
    <property type="match status" value="1"/>
</dbReference>
<dbReference type="InterPro" id="IPR022488">
    <property type="entry name" value="PPK2-related"/>
</dbReference>
<name>A0ABT4UII4_9BACT</name>
<evidence type="ECO:0000256" key="2">
    <source>
        <dbReference type="ARBA" id="ARBA00022679"/>
    </source>
</evidence>
<evidence type="ECO:0000256" key="3">
    <source>
        <dbReference type="ARBA" id="ARBA00022777"/>
    </source>
</evidence>
<evidence type="ECO:0000313" key="6">
    <source>
        <dbReference type="Proteomes" id="UP001210231"/>
    </source>
</evidence>
<dbReference type="PANTHER" id="PTHR34383:SF3">
    <property type="entry name" value="POLYPHOSPHATE:AMP PHOSPHOTRANSFERASE"/>
    <property type="match status" value="1"/>
</dbReference>
<dbReference type="PIRSF" id="PIRSF028756">
    <property type="entry name" value="PPK2_prd"/>
    <property type="match status" value="1"/>
</dbReference>
<evidence type="ECO:0000256" key="1">
    <source>
        <dbReference type="ARBA" id="ARBA00009924"/>
    </source>
</evidence>
<dbReference type="InterPro" id="IPR027417">
    <property type="entry name" value="P-loop_NTPase"/>
</dbReference>
<comment type="similarity">
    <text evidence="1">Belongs to the polyphosphate kinase 2 (PPK2) family. Class I subfamily.</text>
</comment>
<dbReference type="RefSeq" id="WP_407030973.1">
    <property type="nucleotide sequence ID" value="NZ_JAQGEF010000007.1"/>
</dbReference>
<keyword evidence="6" id="KW-1185">Reference proteome</keyword>
<dbReference type="InterPro" id="IPR022300">
    <property type="entry name" value="PPK2-rel_1"/>
</dbReference>
<dbReference type="PANTHER" id="PTHR34383">
    <property type="entry name" value="POLYPHOSPHATE:AMP PHOSPHOTRANSFERASE-RELATED"/>
    <property type="match status" value="1"/>
</dbReference>
<evidence type="ECO:0000259" key="4">
    <source>
        <dbReference type="Pfam" id="PF03976"/>
    </source>
</evidence>
<organism evidence="5 6">
    <name type="scientific">Polluticaenibacter yanchengensis</name>
    <dbReference type="NCBI Taxonomy" id="3014562"/>
    <lineage>
        <taxon>Bacteria</taxon>
        <taxon>Pseudomonadati</taxon>
        <taxon>Bacteroidota</taxon>
        <taxon>Chitinophagia</taxon>
        <taxon>Chitinophagales</taxon>
        <taxon>Chitinophagaceae</taxon>
        <taxon>Polluticaenibacter</taxon>
    </lineage>
</organism>
<keyword evidence="3 5" id="KW-0418">Kinase</keyword>
<dbReference type="SUPFAM" id="SSF52540">
    <property type="entry name" value="P-loop containing nucleoside triphosphate hydrolases"/>
    <property type="match status" value="1"/>
</dbReference>